<protein>
    <recommendedName>
        <fullName evidence="5">Tol-pal system protein YbgF</fullName>
    </recommendedName>
</protein>
<evidence type="ECO:0000313" key="4">
    <source>
        <dbReference type="Proteomes" id="UP001288620"/>
    </source>
</evidence>
<comment type="caution">
    <text evidence="3">The sequence shown here is derived from an EMBL/GenBank/DDBJ whole genome shotgun (WGS) entry which is preliminary data.</text>
</comment>
<gene>
    <name evidence="3" type="ORF">N4G40_00510</name>
</gene>
<evidence type="ECO:0008006" key="5">
    <source>
        <dbReference type="Google" id="ProtNLM"/>
    </source>
</evidence>
<proteinExistence type="predicted"/>
<dbReference type="EMBL" id="JAOBTT010000001">
    <property type="protein sequence ID" value="MDZ7276766.1"/>
    <property type="molecule type" value="Genomic_DNA"/>
</dbReference>
<evidence type="ECO:0000256" key="2">
    <source>
        <dbReference type="SAM" id="SignalP"/>
    </source>
</evidence>
<keyword evidence="2" id="KW-0732">Signal</keyword>
<accession>A0ABU5LA00</accession>
<keyword evidence="4" id="KW-1185">Reference proteome</keyword>
<evidence type="ECO:0000313" key="3">
    <source>
        <dbReference type="EMBL" id="MDZ7276766.1"/>
    </source>
</evidence>
<sequence>MKFMKTLLVCNVVALCTLTSAWAGNEPQARLDPYYQMPANLGALAILDSRGALKQSSVTTEDVRKMKDDVAQLLRMQEKQNNTLDQLSRELGRKQDDINKLQRSLDEANRRIDSQQRALDQVSNRIK</sequence>
<dbReference type="Proteomes" id="UP001288620">
    <property type="component" value="Unassembled WGS sequence"/>
</dbReference>
<organism evidence="3 4">
    <name type="scientific">Pantoea eucrina</name>
    <dbReference type="NCBI Taxonomy" id="472693"/>
    <lineage>
        <taxon>Bacteria</taxon>
        <taxon>Pseudomonadati</taxon>
        <taxon>Pseudomonadota</taxon>
        <taxon>Gammaproteobacteria</taxon>
        <taxon>Enterobacterales</taxon>
        <taxon>Erwiniaceae</taxon>
        <taxon>Pantoea</taxon>
    </lineage>
</organism>
<evidence type="ECO:0000256" key="1">
    <source>
        <dbReference type="SAM" id="Coils"/>
    </source>
</evidence>
<name>A0ABU5LA00_9GAMM</name>
<keyword evidence="1" id="KW-0175">Coiled coil</keyword>
<feature type="signal peptide" evidence="2">
    <location>
        <begin position="1"/>
        <end position="23"/>
    </location>
</feature>
<feature type="chain" id="PRO_5046630013" description="Tol-pal system protein YbgF" evidence="2">
    <location>
        <begin position="24"/>
        <end position="127"/>
    </location>
</feature>
<reference evidence="4" key="1">
    <citation type="submission" date="2023-07" db="EMBL/GenBank/DDBJ databases">
        <title>Structural and functional analysis of rice phyllospheric bacteria for their antimicrobial properties and defense elicitation against blast disease.</title>
        <authorList>
            <person name="Sahu K.P."/>
            <person name="Asharani P."/>
            <person name="Kumar M."/>
            <person name="Reddy B."/>
            <person name="Kumar A."/>
        </authorList>
    </citation>
    <scope>NUCLEOTIDE SEQUENCE [LARGE SCALE GENOMIC DNA]</scope>
    <source>
        <strain evidence="4">OsEp_Plm_30P10</strain>
    </source>
</reference>
<feature type="coiled-coil region" evidence="1">
    <location>
        <begin position="70"/>
        <end position="125"/>
    </location>
</feature>
<dbReference type="RefSeq" id="WP_322541000.1">
    <property type="nucleotide sequence ID" value="NZ_JAOBTT010000001.1"/>
</dbReference>